<gene>
    <name evidence="8" type="ORF">RMAR00112_LOCUS4334</name>
</gene>
<keyword evidence="6" id="KW-0732">Signal</keyword>
<comment type="subcellular location">
    <subcellularLocation>
        <location evidence="1">Secreted</location>
    </subcellularLocation>
</comment>
<dbReference type="CDD" id="cd02241">
    <property type="entry name" value="cupin_OxOx"/>
    <property type="match status" value="1"/>
</dbReference>
<dbReference type="PANTHER" id="PTHR31238">
    <property type="entry name" value="GERMIN-LIKE PROTEIN SUBFAMILY 3 MEMBER 3"/>
    <property type="match status" value="1"/>
</dbReference>
<evidence type="ECO:0000256" key="5">
    <source>
        <dbReference type="ARBA" id="ARBA00023211"/>
    </source>
</evidence>
<dbReference type="Pfam" id="PF00190">
    <property type="entry name" value="Cupin_1"/>
    <property type="match status" value="1"/>
</dbReference>
<protein>
    <recommendedName>
        <fullName evidence="7">Cupin type-1 domain-containing protein</fullName>
    </recommendedName>
</protein>
<evidence type="ECO:0000256" key="6">
    <source>
        <dbReference type="SAM" id="SignalP"/>
    </source>
</evidence>
<feature type="signal peptide" evidence="6">
    <location>
        <begin position="1"/>
        <end position="17"/>
    </location>
</feature>
<evidence type="ECO:0000313" key="8">
    <source>
        <dbReference type="EMBL" id="CAE0036384.1"/>
    </source>
</evidence>
<dbReference type="EMBL" id="HBHW01005799">
    <property type="protein sequence ID" value="CAE0036384.1"/>
    <property type="molecule type" value="Transcribed_RNA"/>
</dbReference>
<dbReference type="InterPro" id="IPR006045">
    <property type="entry name" value="Cupin_1"/>
</dbReference>
<dbReference type="AlphaFoldDB" id="A0A7S2ZDR8"/>
<sequence>MMKIVSVVAVLVGLALAGSSLTELEKRQEFSEKDFVFDFSEGPMLQNGIGTTLIPAFLNTFPVLQKQGVAAALVNIEPCGVNNPHNHPRATEFLYLIKGSKFVVGFTEEFQTRTLINTLKAGQGTIFPQGLPHFQINNSCEPAQFFAALSDEDPGAVNFPDSIYNFPDNLLQTIFRVNQGRIDRFRNDAMMREISRDCRRRCGLD</sequence>
<feature type="chain" id="PRO_5031477880" description="Cupin type-1 domain-containing protein" evidence="6">
    <location>
        <begin position="18"/>
        <end position="205"/>
    </location>
</feature>
<keyword evidence="3" id="KW-0964">Secreted</keyword>
<reference evidence="8" key="1">
    <citation type="submission" date="2021-01" db="EMBL/GenBank/DDBJ databases">
        <authorList>
            <person name="Corre E."/>
            <person name="Pelletier E."/>
            <person name="Niang G."/>
            <person name="Scheremetjew M."/>
            <person name="Finn R."/>
            <person name="Kale V."/>
            <person name="Holt S."/>
            <person name="Cochrane G."/>
            <person name="Meng A."/>
            <person name="Brown T."/>
            <person name="Cohen L."/>
        </authorList>
    </citation>
    <scope>NUCLEOTIDE SEQUENCE</scope>
    <source>
        <strain evidence="8">CCMP 769</strain>
    </source>
</reference>
<evidence type="ECO:0000256" key="3">
    <source>
        <dbReference type="ARBA" id="ARBA00022525"/>
    </source>
</evidence>
<dbReference type="InterPro" id="IPR011051">
    <property type="entry name" value="RmlC_Cupin_sf"/>
</dbReference>
<evidence type="ECO:0000259" key="7">
    <source>
        <dbReference type="SMART" id="SM00835"/>
    </source>
</evidence>
<dbReference type="PRINTS" id="PR00325">
    <property type="entry name" value="GERMIN"/>
</dbReference>
<comment type="similarity">
    <text evidence="2">Belongs to the germin family.</text>
</comment>
<dbReference type="Gene3D" id="2.60.120.10">
    <property type="entry name" value="Jelly Rolls"/>
    <property type="match status" value="1"/>
</dbReference>
<accession>A0A7S2ZDR8</accession>
<name>A0A7S2ZDR8_9RHOD</name>
<keyword evidence="5" id="KW-0464">Manganese</keyword>
<dbReference type="InterPro" id="IPR001929">
    <property type="entry name" value="Germin"/>
</dbReference>
<dbReference type="SMART" id="SM00835">
    <property type="entry name" value="Cupin_1"/>
    <property type="match status" value="1"/>
</dbReference>
<evidence type="ECO:0000256" key="1">
    <source>
        <dbReference type="ARBA" id="ARBA00004613"/>
    </source>
</evidence>
<dbReference type="SUPFAM" id="SSF51182">
    <property type="entry name" value="RmlC-like cupins"/>
    <property type="match status" value="1"/>
</dbReference>
<evidence type="ECO:0000256" key="2">
    <source>
        <dbReference type="ARBA" id="ARBA00007456"/>
    </source>
</evidence>
<evidence type="ECO:0000256" key="4">
    <source>
        <dbReference type="ARBA" id="ARBA00022723"/>
    </source>
</evidence>
<dbReference type="GO" id="GO:0030145">
    <property type="term" value="F:manganese ion binding"/>
    <property type="evidence" value="ECO:0007669"/>
    <property type="project" value="InterPro"/>
</dbReference>
<feature type="domain" description="Cupin type-1" evidence="7">
    <location>
        <begin position="37"/>
        <end position="183"/>
    </location>
</feature>
<organism evidence="8">
    <name type="scientific">Rhodosorus marinus</name>
    <dbReference type="NCBI Taxonomy" id="101924"/>
    <lineage>
        <taxon>Eukaryota</taxon>
        <taxon>Rhodophyta</taxon>
        <taxon>Stylonematophyceae</taxon>
        <taxon>Stylonematales</taxon>
        <taxon>Stylonemataceae</taxon>
        <taxon>Rhodosorus</taxon>
    </lineage>
</organism>
<proteinExistence type="inferred from homology"/>
<dbReference type="GO" id="GO:0005576">
    <property type="term" value="C:extracellular region"/>
    <property type="evidence" value="ECO:0007669"/>
    <property type="project" value="UniProtKB-SubCell"/>
</dbReference>
<dbReference type="InterPro" id="IPR014710">
    <property type="entry name" value="RmlC-like_jellyroll"/>
</dbReference>
<keyword evidence="4" id="KW-0479">Metal-binding</keyword>